<dbReference type="PANTHER" id="PTHR48228:SF5">
    <property type="entry name" value="ALPHA-METHYLACYL-COA RACEMASE"/>
    <property type="match status" value="1"/>
</dbReference>
<dbReference type="Proteomes" id="UP001208935">
    <property type="component" value="Unassembled WGS sequence"/>
</dbReference>
<dbReference type="Gene3D" id="3.30.1540.10">
    <property type="entry name" value="formyl-coa transferase, domain 3"/>
    <property type="match status" value="1"/>
</dbReference>
<gene>
    <name evidence="1" type="ORF">D5039_02550</name>
</gene>
<dbReference type="InterPro" id="IPR023606">
    <property type="entry name" value="CoA-Trfase_III_dom_1_sf"/>
</dbReference>
<dbReference type="EMBL" id="QZCW01000001">
    <property type="protein sequence ID" value="MCW5320097.1"/>
    <property type="molecule type" value="Genomic_DNA"/>
</dbReference>
<evidence type="ECO:0000313" key="2">
    <source>
        <dbReference type="Proteomes" id="UP001208935"/>
    </source>
</evidence>
<dbReference type="SUPFAM" id="SSF89796">
    <property type="entry name" value="CoA-transferase family III (CaiB/BaiF)"/>
    <property type="match status" value="2"/>
</dbReference>
<dbReference type="RefSeq" id="WP_265664705.1">
    <property type="nucleotide sequence ID" value="NZ_RCAQ01000027.1"/>
</dbReference>
<dbReference type="Gene3D" id="3.40.50.10540">
    <property type="entry name" value="Crotonobetainyl-coa:carnitine coa-transferase, domain 1"/>
    <property type="match status" value="2"/>
</dbReference>
<keyword evidence="2" id="KW-1185">Reference proteome</keyword>
<evidence type="ECO:0000313" key="1">
    <source>
        <dbReference type="EMBL" id="MCW5320097.1"/>
    </source>
</evidence>
<dbReference type="PANTHER" id="PTHR48228">
    <property type="entry name" value="SUCCINYL-COA--D-CITRAMALATE COA-TRANSFERASE"/>
    <property type="match status" value="1"/>
</dbReference>
<dbReference type="InterPro" id="IPR044855">
    <property type="entry name" value="CoA-Trfase_III_dom3_sf"/>
</dbReference>
<accession>A0ABT3KP42</accession>
<sequence length="382" mass="40523">MTRPLIDCSLQAAFTAAPPGFAAACHRLGYQAGALGMRCEQTERLQTAYGFSFDLHTPFTKVVRTTLHGWGEGESRPISEILLQAASGLMSVHGRATGGTRPLGVDYVSTLASVQALQGAIACAVGQLRGGRFDRCNLSLYAAALLAISQYLAGATAPEDAEQLLPGRLFADDHPPFVSTDGVRFELETLEAGPWLHFWATVGVAQEVAGLGWRSFQLRYAKAIAPQPAPLLAAVASLPYARLSELAKESGIALCPVRTLADRARDPDTALLLSQGPWTFSFTGQPGGERPAASSGNLPLSGLTIVESCRRIQGPLAGHLLASLGAKVIRVEPPGGDPLRGMPPIAEGCSARFDALNHLKASLYTQAPEHKLCYLFHSESTQ</sequence>
<name>A0ABT3KP42_9BURK</name>
<proteinExistence type="predicted"/>
<evidence type="ECO:0008006" key="3">
    <source>
        <dbReference type="Google" id="ProtNLM"/>
    </source>
</evidence>
<dbReference type="InterPro" id="IPR003673">
    <property type="entry name" value="CoA-Trfase_fam_III"/>
</dbReference>
<comment type="caution">
    <text evidence="1">The sequence shown here is derived from an EMBL/GenBank/DDBJ whole genome shotgun (WGS) entry which is preliminary data.</text>
</comment>
<protein>
    <recommendedName>
        <fullName evidence="3">Crotonobetainyl-CoA:carnitine CoA-transferase CaiB</fullName>
    </recommendedName>
</protein>
<dbReference type="Pfam" id="PF02515">
    <property type="entry name" value="CoA_transf_3"/>
    <property type="match status" value="2"/>
</dbReference>
<organism evidence="1 2">
    <name type="scientific">Verminephrobacter aporrectodeae subsp. tuberculatae</name>
    <dbReference type="NCBI Taxonomy" id="1110392"/>
    <lineage>
        <taxon>Bacteria</taxon>
        <taxon>Pseudomonadati</taxon>
        <taxon>Pseudomonadota</taxon>
        <taxon>Betaproteobacteria</taxon>
        <taxon>Burkholderiales</taxon>
        <taxon>Comamonadaceae</taxon>
        <taxon>Verminephrobacter</taxon>
    </lineage>
</organism>
<dbReference type="PROSITE" id="PS51257">
    <property type="entry name" value="PROKAR_LIPOPROTEIN"/>
    <property type="match status" value="1"/>
</dbReference>
<reference evidence="2" key="1">
    <citation type="submission" date="2023-07" db="EMBL/GenBank/DDBJ databases">
        <title>Verminephrobacter genomes.</title>
        <authorList>
            <person name="Lund M.B."/>
        </authorList>
    </citation>
    <scope>NUCLEOTIDE SEQUENCE [LARGE SCALE GENOMIC DNA]</scope>
    <source>
        <strain evidence="2">AtM5-05</strain>
    </source>
</reference>
<dbReference type="InterPro" id="IPR050509">
    <property type="entry name" value="CoA-transferase_III"/>
</dbReference>